<comment type="cofactor">
    <cofactor evidence="4">
        <name>FAD</name>
        <dbReference type="ChEBI" id="CHEBI:57692"/>
    </cofactor>
</comment>
<accession>A0A316YHD0</accession>
<dbReference type="InterPro" id="IPR036250">
    <property type="entry name" value="AcylCo_DH-like_C"/>
</dbReference>
<feature type="domain" description="Acyl-CoA dehydrogenase/oxidase C-terminal" evidence="5">
    <location>
        <begin position="335"/>
        <end position="496"/>
    </location>
</feature>
<name>A0A316YHD0_9BASI</name>
<dbReference type="EMBL" id="KZ819638">
    <property type="protein sequence ID" value="PWN88572.1"/>
    <property type="molecule type" value="Genomic_DNA"/>
</dbReference>
<feature type="domain" description="Adaptive response protein AidB N-terminal" evidence="7">
    <location>
        <begin position="15"/>
        <end position="191"/>
    </location>
</feature>
<dbReference type="RefSeq" id="XP_025375770.1">
    <property type="nucleotide sequence ID" value="XM_025520092.1"/>
</dbReference>
<proteinExistence type="inferred from homology"/>
<evidence type="ECO:0000256" key="2">
    <source>
        <dbReference type="ARBA" id="ARBA00022630"/>
    </source>
</evidence>
<dbReference type="InterPro" id="IPR009075">
    <property type="entry name" value="AcylCo_DH/oxidase_C"/>
</dbReference>
<comment type="similarity">
    <text evidence="1 4">Belongs to the acyl-CoA dehydrogenase family.</text>
</comment>
<dbReference type="InterPro" id="IPR052904">
    <property type="entry name" value="Acyl-CoA_dehydrogenase-like"/>
</dbReference>
<sequence>MRIEEVHAHTPFTIGDSWSSDPALRQSVGRYVLSNIRDTGSEEATRIFDSLAAFSRTSATDARALAALCDRPGTHPRLVQYDEWGKRVDRVETSEGWRGLKDFITRHGLVGEGYGEKGQESWLRGPESLGGRAKLGNLARLYEFVRLLIFAPDSRVSLCPFSMTDGAIRTLELYGTPEQQDKYLPKLLSRDPNESWQTGQWMTETIGGSDVGMTETRAAPLMDTGRPAKAGDLYLVNGFKWFSSAIDGHGSLALARTNPDNSVGSKGLSLFIVPLHKKNRPAIPAGASYVEETAASSPFNGIKVHRLKEKFGTQNVPTAELELSNAVGELIGQEGRGVAQIASVLNITRLYCATNCVSAVGRALQIVDSYSHTRVVGVRGKPKLLKDIPMHADRLARVAVCYRALLQLYLSTTLLLGKSETGSASDRDKRRLRILTPTVKAFTSYRATEAIAQCIEAMGGQGYMAENPMTEALRDTMVERIWEGTPSILSLDVARRRRCPS</sequence>
<dbReference type="Gene3D" id="2.40.110.20">
    <property type="match status" value="1"/>
</dbReference>
<dbReference type="Gene3D" id="6.10.250.600">
    <property type="match status" value="1"/>
</dbReference>
<gene>
    <name evidence="8" type="ORF">FA10DRAFT_261931</name>
</gene>
<dbReference type="InterPro" id="IPR009100">
    <property type="entry name" value="AcylCoA_DH/oxidase_NM_dom_sf"/>
</dbReference>
<dbReference type="OrthoDB" id="10251155at2759"/>
<keyword evidence="9" id="KW-1185">Reference proteome</keyword>
<dbReference type="PANTHER" id="PTHR42707">
    <property type="entry name" value="ACYL-COA DEHYDROGENASE"/>
    <property type="match status" value="1"/>
</dbReference>
<dbReference type="InterPro" id="IPR006091">
    <property type="entry name" value="Acyl-CoA_Oxase/DH_mid-dom"/>
</dbReference>
<organism evidence="8 9">
    <name type="scientific">Acaromyces ingoldii</name>
    <dbReference type="NCBI Taxonomy" id="215250"/>
    <lineage>
        <taxon>Eukaryota</taxon>
        <taxon>Fungi</taxon>
        <taxon>Dikarya</taxon>
        <taxon>Basidiomycota</taxon>
        <taxon>Ustilaginomycotina</taxon>
        <taxon>Exobasidiomycetes</taxon>
        <taxon>Exobasidiales</taxon>
        <taxon>Cryptobasidiaceae</taxon>
        <taxon>Acaromyces</taxon>
    </lineage>
</organism>
<dbReference type="Pfam" id="PF02770">
    <property type="entry name" value="Acyl-CoA_dh_M"/>
    <property type="match status" value="1"/>
</dbReference>
<dbReference type="Pfam" id="PF18158">
    <property type="entry name" value="AidB_N"/>
    <property type="match status" value="1"/>
</dbReference>
<keyword evidence="4" id="KW-0560">Oxidoreductase</keyword>
<keyword evidence="3 4" id="KW-0274">FAD</keyword>
<evidence type="ECO:0000313" key="8">
    <source>
        <dbReference type="EMBL" id="PWN88572.1"/>
    </source>
</evidence>
<evidence type="ECO:0000259" key="5">
    <source>
        <dbReference type="Pfam" id="PF00441"/>
    </source>
</evidence>
<dbReference type="GO" id="GO:0003995">
    <property type="term" value="F:acyl-CoA dehydrogenase activity"/>
    <property type="evidence" value="ECO:0007669"/>
    <property type="project" value="TreeGrafter"/>
</dbReference>
<keyword evidence="2 4" id="KW-0285">Flavoprotein</keyword>
<evidence type="ECO:0000313" key="9">
    <source>
        <dbReference type="Proteomes" id="UP000245768"/>
    </source>
</evidence>
<dbReference type="GeneID" id="37042008"/>
<dbReference type="PANTHER" id="PTHR42707:SF2">
    <property type="entry name" value="ACD11 DEHYDROGENASE"/>
    <property type="match status" value="1"/>
</dbReference>
<dbReference type="InParanoid" id="A0A316YHD0"/>
<dbReference type="SUPFAM" id="SSF47203">
    <property type="entry name" value="Acyl-CoA dehydrogenase C-terminal domain-like"/>
    <property type="match status" value="1"/>
</dbReference>
<dbReference type="Proteomes" id="UP000245768">
    <property type="component" value="Unassembled WGS sequence"/>
</dbReference>
<dbReference type="Gene3D" id="1.20.140.10">
    <property type="entry name" value="Butyryl-CoA Dehydrogenase, subunit A, domain 3"/>
    <property type="match status" value="1"/>
</dbReference>
<dbReference type="AlphaFoldDB" id="A0A316YHD0"/>
<reference evidence="8 9" key="1">
    <citation type="journal article" date="2018" name="Mol. Biol. Evol.">
        <title>Broad Genomic Sampling Reveals a Smut Pathogenic Ancestry of the Fungal Clade Ustilaginomycotina.</title>
        <authorList>
            <person name="Kijpornyongpan T."/>
            <person name="Mondo S.J."/>
            <person name="Barry K."/>
            <person name="Sandor L."/>
            <person name="Lee J."/>
            <person name="Lipzen A."/>
            <person name="Pangilinan J."/>
            <person name="LaButti K."/>
            <person name="Hainaut M."/>
            <person name="Henrissat B."/>
            <person name="Grigoriev I.V."/>
            <person name="Spatafora J.W."/>
            <person name="Aime M.C."/>
        </authorList>
    </citation>
    <scope>NUCLEOTIDE SEQUENCE [LARGE SCALE GENOMIC DNA]</scope>
    <source>
        <strain evidence="8 9">MCA 4198</strain>
    </source>
</reference>
<evidence type="ECO:0000259" key="7">
    <source>
        <dbReference type="Pfam" id="PF18158"/>
    </source>
</evidence>
<feature type="domain" description="Acyl-CoA oxidase/dehydrogenase middle" evidence="6">
    <location>
        <begin position="200"/>
        <end position="325"/>
    </location>
</feature>
<protein>
    <submittedName>
        <fullName evidence="8">Acyl-CoA dehydrogenase/oxidase C-terminal</fullName>
    </submittedName>
</protein>
<evidence type="ECO:0000256" key="3">
    <source>
        <dbReference type="ARBA" id="ARBA00022827"/>
    </source>
</evidence>
<dbReference type="Pfam" id="PF00441">
    <property type="entry name" value="Acyl-CoA_dh_1"/>
    <property type="match status" value="1"/>
</dbReference>
<dbReference type="SUPFAM" id="SSF56645">
    <property type="entry name" value="Acyl-CoA dehydrogenase NM domain-like"/>
    <property type="match status" value="1"/>
</dbReference>
<evidence type="ECO:0000256" key="1">
    <source>
        <dbReference type="ARBA" id="ARBA00009347"/>
    </source>
</evidence>
<evidence type="ECO:0000259" key="6">
    <source>
        <dbReference type="Pfam" id="PF02770"/>
    </source>
</evidence>
<dbReference type="STRING" id="215250.A0A316YHD0"/>
<evidence type="ECO:0000256" key="4">
    <source>
        <dbReference type="RuleBase" id="RU362125"/>
    </source>
</evidence>
<dbReference type="InterPro" id="IPR041504">
    <property type="entry name" value="AidB_N"/>
</dbReference>